<proteinExistence type="predicted"/>
<keyword evidence="3" id="KW-1185">Reference proteome</keyword>
<dbReference type="Gene3D" id="3.10.620.30">
    <property type="match status" value="1"/>
</dbReference>
<dbReference type="Pfam" id="PF08379">
    <property type="entry name" value="Bact_transglu_N"/>
    <property type="match status" value="1"/>
</dbReference>
<gene>
    <name evidence="2" type="ORF">ACFOES_17735</name>
</gene>
<organism evidence="2 3">
    <name type="scientific">Acidimangrovimonas pyrenivorans</name>
    <dbReference type="NCBI Taxonomy" id="2030798"/>
    <lineage>
        <taxon>Bacteria</taxon>
        <taxon>Pseudomonadati</taxon>
        <taxon>Pseudomonadota</taxon>
        <taxon>Alphaproteobacteria</taxon>
        <taxon>Rhodobacterales</taxon>
        <taxon>Paracoccaceae</taxon>
        <taxon>Acidimangrovimonas</taxon>
    </lineage>
</organism>
<dbReference type="InterPro" id="IPR038765">
    <property type="entry name" value="Papain-like_cys_pep_sf"/>
</dbReference>
<evidence type="ECO:0000313" key="3">
    <source>
        <dbReference type="Proteomes" id="UP001595443"/>
    </source>
</evidence>
<dbReference type="PANTHER" id="PTHR33490">
    <property type="entry name" value="BLR5614 PROTEIN-RELATED"/>
    <property type="match status" value="1"/>
</dbReference>
<name>A0ABV7AMB1_9RHOB</name>
<comment type="caution">
    <text evidence="2">The sequence shown here is derived from an EMBL/GenBank/DDBJ whole genome shotgun (WGS) entry which is preliminary data.</text>
</comment>
<dbReference type="Pfam" id="PF01841">
    <property type="entry name" value="Transglut_core"/>
    <property type="match status" value="1"/>
</dbReference>
<feature type="domain" description="Transglutaminase-like" evidence="1">
    <location>
        <begin position="176"/>
        <end position="247"/>
    </location>
</feature>
<dbReference type="PANTHER" id="PTHR33490:SF7">
    <property type="entry name" value="BLR2979 PROTEIN"/>
    <property type="match status" value="1"/>
</dbReference>
<dbReference type="SMART" id="SM00460">
    <property type="entry name" value="TGc"/>
    <property type="match status" value="1"/>
</dbReference>
<evidence type="ECO:0000259" key="1">
    <source>
        <dbReference type="SMART" id="SM00460"/>
    </source>
</evidence>
<protein>
    <submittedName>
        <fullName evidence="2">Transglutaminase domain-containing protein</fullName>
    </submittedName>
</protein>
<reference evidence="3" key="1">
    <citation type="journal article" date="2019" name="Int. J. Syst. Evol. Microbiol.">
        <title>The Global Catalogue of Microorganisms (GCM) 10K type strain sequencing project: providing services to taxonomists for standard genome sequencing and annotation.</title>
        <authorList>
            <consortium name="The Broad Institute Genomics Platform"/>
            <consortium name="The Broad Institute Genome Sequencing Center for Infectious Disease"/>
            <person name="Wu L."/>
            <person name="Ma J."/>
        </authorList>
    </citation>
    <scope>NUCLEOTIDE SEQUENCE [LARGE SCALE GENOMIC DNA]</scope>
    <source>
        <strain evidence="3">KCTC 62192</strain>
    </source>
</reference>
<evidence type="ECO:0000313" key="2">
    <source>
        <dbReference type="EMBL" id="MFC2969941.1"/>
    </source>
</evidence>
<dbReference type="Proteomes" id="UP001595443">
    <property type="component" value="Unassembled WGS sequence"/>
</dbReference>
<dbReference type="InterPro" id="IPR013589">
    <property type="entry name" value="Bac_transglu_N"/>
</dbReference>
<dbReference type="SUPFAM" id="SSF54001">
    <property type="entry name" value="Cysteine proteinases"/>
    <property type="match status" value="1"/>
</dbReference>
<sequence length="291" mass="31474">MLYDINASIDYSYQTAAGAGRNLLRLMPANVPGEQRLIAGTLSSDLVPDERVCRVDFFGNEMVELAFRHSFDHVSFRVQARVERMAQPPELDLSPPLERLATELATVQSLAPQSPQHFLAPSPRVRLASEMADYARDQLRPGITALAAVQAVGAALHRDMRFDAGATTVDTDPAEAFANRHGVCQDFSHVMIACLRGIGVPAGYVSGYLRTEPPPGQQRLAGADAMHAWVRAWCGVETGWISFDPTNDTMVGGDHVRVALGRDYDDVAPVRGVLRTGGGQSSGHSVDVVPI</sequence>
<dbReference type="RefSeq" id="WP_377834701.1">
    <property type="nucleotide sequence ID" value="NZ_JBHRSK010000016.1"/>
</dbReference>
<dbReference type="EMBL" id="JBHRSK010000016">
    <property type="protein sequence ID" value="MFC2969941.1"/>
    <property type="molecule type" value="Genomic_DNA"/>
</dbReference>
<dbReference type="InterPro" id="IPR002931">
    <property type="entry name" value="Transglutaminase-like"/>
</dbReference>
<accession>A0ABV7AMB1</accession>